<sequence>MKSYAPPMKRPRKTLQSRVFSGVKCSRSTPVFPHIAALLLPPCSTGAGQGAVPLPPVREESPAAHRAGPGFRHGLHGQRPFQHGIKGQHRRTEITAIRPCPAFPQHIALAIQRQTASVLVIVGAPPFHKGADRRLFLPGQFTAHVCPLSLTEAAPGSRTRSRSRASRGSRRSGSLWAAGWAGRP</sequence>
<keyword evidence="3" id="KW-1185">Reference proteome</keyword>
<accession>A0A0M6W965</accession>
<evidence type="ECO:0000313" key="2">
    <source>
        <dbReference type="EMBL" id="CRL32061.1"/>
    </source>
</evidence>
<gene>
    <name evidence="2" type="ORF">T1815_02751</name>
</gene>
<evidence type="ECO:0000313" key="3">
    <source>
        <dbReference type="Proteomes" id="UP000049472"/>
    </source>
</evidence>
<protein>
    <submittedName>
        <fullName evidence="2">Uncharacterized protein</fullName>
    </submittedName>
</protein>
<feature type="compositionally biased region" description="Basic residues" evidence="1">
    <location>
        <begin position="159"/>
        <end position="170"/>
    </location>
</feature>
<proteinExistence type="predicted"/>
<dbReference type="EMBL" id="CVRQ01000001">
    <property type="protein sequence ID" value="CRL32061.1"/>
    <property type="molecule type" value="Genomic_DNA"/>
</dbReference>
<name>A0A0M6W965_9FIRM</name>
<reference evidence="3" key="1">
    <citation type="submission" date="2015-05" db="EMBL/GenBank/DDBJ databases">
        <authorList>
            <consortium name="Pathogen Informatics"/>
        </authorList>
    </citation>
    <scope>NUCLEOTIDE SEQUENCE [LARGE SCALE GENOMIC DNA]</scope>
    <source>
        <strain evidence="3">T1-815</strain>
    </source>
</reference>
<organism evidence="2 3">
    <name type="scientific">Agathobacter rectalis</name>
    <dbReference type="NCBI Taxonomy" id="39491"/>
    <lineage>
        <taxon>Bacteria</taxon>
        <taxon>Bacillati</taxon>
        <taxon>Bacillota</taxon>
        <taxon>Clostridia</taxon>
        <taxon>Lachnospirales</taxon>
        <taxon>Lachnospiraceae</taxon>
        <taxon>Agathobacter</taxon>
    </lineage>
</organism>
<feature type="region of interest" description="Disordered" evidence="1">
    <location>
        <begin position="153"/>
        <end position="184"/>
    </location>
</feature>
<dbReference type="AlphaFoldDB" id="A0A0M6W965"/>
<evidence type="ECO:0000256" key="1">
    <source>
        <dbReference type="SAM" id="MobiDB-lite"/>
    </source>
</evidence>
<dbReference type="Proteomes" id="UP000049472">
    <property type="component" value="Unassembled WGS sequence"/>
</dbReference>